<evidence type="ECO:0000313" key="9">
    <source>
        <dbReference type="EMBL" id="HIS92060.1"/>
    </source>
</evidence>
<evidence type="ECO:0000313" key="10">
    <source>
        <dbReference type="Proteomes" id="UP000824140"/>
    </source>
</evidence>
<protein>
    <submittedName>
        <fullName evidence="9">Carbohydrate ABC transporter permease</fullName>
    </submittedName>
</protein>
<dbReference type="EMBL" id="DVJN01000067">
    <property type="protein sequence ID" value="HIS92060.1"/>
    <property type="molecule type" value="Genomic_DNA"/>
</dbReference>
<dbReference type="Proteomes" id="UP000824140">
    <property type="component" value="Unassembled WGS sequence"/>
</dbReference>
<dbReference type="AlphaFoldDB" id="A0A9D1G050"/>
<feature type="transmembrane region" description="Helical" evidence="7">
    <location>
        <begin position="265"/>
        <end position="285"/>
    </location>
</feature>
<feature type="transmembrane region" description="Helical" evidence="7">
    <location>
        <begin position="76"/>
        <end position="101"/>
    </location>
</feature>
<keyword evidence="4 7" id="KW-0812">Transmembrane</keyword>
<dbReference type="Gene3D" id="1.10.3720.10">
    <property type="entry name" value="MetI-like"/>
    <property type="match status" value="1"/>
</dbReference>
<dbReference type="GO" id="GO:0005886">
    <property type="term" value="C:plasma membrane"/>
    <property type="evidence" value="ECO:0007669"/>
    <property type="project" value="UniProtKB-SubCell"/>
</dbReference>
<dbReference type="GO" id="GO:0055085">
    <property type="term" value="P:transmembrane transport"/>
    <property type="evidence" value="ECO:0007669"/>
    <property type="project" value="InterPro"/>
</dbReference>
<sequence length="300" mass="34197">MSVRKTRGERAFNVFNILLLSLLTISFFYPFWHVLCASFSDPNIMRRHTGLLLWPQQFTTMGYQLVMRNPNIYSGYINTLIVVSCGTLMNLIMTTLGAYVLSRRVFVLKGPMMVMITLTMFFGGGLIPFFLVVDRLEMLDTLWSLMIPCLINTYNMIVMRTSFQGLPAELEESGKIDGASDARILWSIILPVSKAMLAVIGLFYAVTHWNSWFNASIFLRHREKFPLQLVLREILLNSDTTVAGSTLNTDALRAIDQNDFYFKELVQYSTIIVSIVPILCVYPFLQKYFVKGVMIGSLKG</sequence>
<evidence type="ECO:0000256" key="5">
    <source>
        <dbReference type="ARBA" id="ARBA00022989"/>
    </source>
</evidence>
<feature type="transmembrane region" description="Helical" evidence="7">
    <location>
        <begin position="184"/>
        <end position="206"/>
    </location>
</feature>
<evidence type="ECO:0000256" key="2">
    <source>
        <dbReference type="ARBA" id="ARBA00022448"/>
    </source>
</evidence>
<dbReference type="InterPro" id="IPR000515">
    <property type="entry name" value="MetI-like"/>
</dbReference>
<accession>A0A9D1G050</accession>
<dbReference type="PANTHER" id="PTHR43744:SF9">
    <property type="entry name" value="POLYGALACTURONAN_RHAMNOGALACTURONAN TRANSPORT SYSTEM PERMEASE PROTEIN YTCP"/>
    <property type="match status" value="1"/>
</dbReference>
<feature type="transmembrane region" description="Helical" evidence="7">
    <location>
        <begin position="113"/>
        <end position="133"/>
    </location>
</feature>
<keyword evidence="2 7" id="KW-0813">Transport</keyword>
<evidence type="ECO:0000256" key="1">
    <source>
        <dbReference type="ARBA" id="ARBA00004651"/>
    </source>
</evidence>
<dbReference type="PANTHER" id="PTHR43744">
    <property type="entry name" value="ABC TRANSPORTER PERMEASE PROTEIN MG189-RELATED-RELATED"/>
    <property type="match status" value="1"/>
</dbReference>
<evidence type="ECO:0000259" key="8">
    <source>
        <dbReference type="PROSITE" id="PS50928"/>
    </source>
</evidence>
<comment type="caution">
    <text evidence="9">The sequence shown here is derived from an EMBL/GenBank/DDBJ whole genome shotgun (WGS) entry which is preliminary data.</text>
</comment>
<organism evidence="9 10">
    <name type="scientific">Candidatus Alectryocaccomicrobium excrementavium</name>
    <dbReference type="NCBI Taxonomy" id="2840668"/>
    <lineage>
        <taxon>Bacteria</taxon>
        <taxon>Bacillati</taxon>
        <taxon>Bacillota</taxon>
        <taxon>Clostridia</taxon>
        <taxon>Candidatus Alectryocaccomicrobium</taxon>
    </lineage>
</organism>
<evidence type="ECO:0000256" key="6">
    <source>
        <dbReference type="ARBA" id="ARBA00023136"/>
    </source>
</evidence>
<keyword evidence="3" id="KW-1003">Cell membrane</keyword>
<name>A0A9D1G050_9FIRM</name>
<evidence type="ECO:0000256" key="3">
    <source>
        <dbReference type="ARBA" id="ARBA00022475"/>
    </source>
</evidence>
<feature type="transmembrane region" description="Helical" evidence="7">
    <location>
        <begin position="12"/>
        <end position="32"/>
    </location>
</feature>
<dbReference type="Pfam" id="PF00528">
    <property type="entry name" value="BPD_transp_1"/>
    <property type="match status" value="1"/>
</dbReference>
<evidence type="ECO:0000256" key="7">
    <source>
        <dbReference type="RuleBase" id="RU363032"/>
    </source>
</evidence>
<keyword evidence="5 7" id="KW-1133">Transmembrane helix</keyword>
<proteinExistence type="inferred from homology"/>
<dbReference type="SUPFAM" id="SSF161098">
    <property type="entry name" value="MetI-like"/>
    <property type="match status" value="1"/>
</dbReference>
<reference evidence="9" key="1">
    <citation type="submission" date="2020-10" db="EMBL/GenBank/DDBJ databases">
        <authorList>
            <person name="Gilroy R."/>
        </authorList>
    </citation>
    <scope>NUCLEOTIDE SEQUENCE</scope>
    <source>
        <strain evidence="9">13766</strain>
    </source>
</reference>
<dbReference type="PROSITE" id="PS50928">
    <property type="entry name" value="ABC_TM1"/>
    <property type="match status" value="1"/>
</dbReference>
<feature type="domain" description="ABC transmembrane type-1" evidence="8">
    <location>
        <begin position="76"/>
        <end position="283"/>
    </location>
</feature>
<comment type="subcellular location">
    <subcellularLocation>
        <location evidence="1 7">Cell membrane</location>
        <topology evidence="1 7">Multi-pass membrane protein</topology>
    </subcellularLocation>
</comment>
<dbReference type="InterPro" id="IPR035906">
    <property type="entry name" value="MetI-like_sf"/>
</dbReference>
<comment type="similarity">
    <text evidence="7">Belongs to the binding-protein-dependent transport system permease family.</text>
</comment>
<gene>
    <name evidence="9" type="ORF">IAA84_03490</name>
</gene>
<reference evidence="9" key="2">
    <citation type="journal article" date="2021" name="PeerJ">
        <title>Extensive microbial diversity within the chicken gut microbiome revealed by metagenomics and culture.</title>
        <authorList>
            <person name="Gilroy R."/>
            <person name="Ravi A."/>
            <person name="Getino M."/>
            <person name="Pursley I."/>
            <person name="Horton D.L."/>
            <person name="Alikhan N.F."/>
            <person name="Baker D."/>
            <person name="Gharbi K."/>
            <person name="Hall N."/>
            <person name="Watson M."/>
            <person name="Adriaenssens E.M."/>
            <person name="Foster-Nyarko E."/>
            <person name="Jarju S."/>
            <person name="Secka A."/>
            <person name="Antonio M."/>
            <person name="Oren A."/>
            <person name="Chaudhuri R.R."/>
            <person name="La Ragione R."/>
            <person name="Hildebrand F."/>
            <person name="Pallen M.J."/>
        </authorList>
    </citation>
    <scope>NUCLEOTIDE SEQUENCE</scope>
    <source>
        <strain evidence="9">13766</strain>
    </source>
</reference>
<evidence type="ECO:0000256" key="4">
    <source>
        <dbReference type="ARBA" id="ARBA00022692"/>
    </source>
</evidence>
<keyword evidence="6 7" id="KW-0472">Membrane</keyword>
<dbReference type="CDD" id="cd06261">
    <property type="entry name" value="TM_PBP2"/>
    <property type="match status" value="1"/>
</dbReference>